<organism evidence="2 3">
    <name type="scientific">Forsythia ovata</name>
    <dbReference type="NCBI Taxonomy" id="205694"/>
    <lineage>
        <taxon>Eukaryota</taxon>
        <taxon>Viridiplantae</taxon>
        <taxon>Streptophyta</taxon>
        <taxon>Embryophyta</taxon>
        <taxon>Tracheophyta</taxon>
        <taxon>Spermatophyta</taxon>
        <taxon>Magnoliopsida</taxon>
        <taxon>eudicotyledons</taxon>
        <taxon>Gunneridae</taxon>
        <taxon>Pentapetalae</taxon>
        <taxon>asterids</taxon>
        <taxon>lamiids</taxon>
        <taxon>Lamiales</taxon>
        <taxon>Oleaceae</taxon>
        <taxon>Forsythieae</taxon>
        <taxon>Forsythia</taxon>
    </lineage>
</organism>
<keyword evidence="3" id="KW-1185">Reference proteome</keyword>
<dbReference type="AlphaFoldDB" id="A0ABD1WW30"/>
<proteinExistence type="predicted"/>
<protein>
    <submittedName>
        <fullName evidence="2">Uncharacterized protein</fullName>
    </submittedName>
</protein>
<sequence>MLIVDSANVVPDSRWSYLHVTIRVISKEKLKKTNNTTHRGEPGPNKHNPVHPPRNHEIQHLLLMIGDLPCKRTCHGKGQDDKRRNRTHPLQLGPPSNLSLYIIRLLQKTFPSYFYT</sequence>
<feature type="region of interest" description="Disordered" evidence="1">
    <location>
        <begin position="31"/>
        <end position="50"/>
    </location>
</feature>
<evidence type="ECO:0000256" key="1">
    <source>
        <dbReference type="SAM" id="MobiDB-lite"/>
    </source>
</evidence>
<comment type="caution">
    <text evidence="2">The sequence shown here is derived from an EMBL/GenBank/DDBJ whole genome shotgun (WGS) entry which is preliminary data.</text>
</comment>
<dbReference type="Proteomes" id="UP001604277">
    <property type="component" value="Unassembled WGS sequence"/>
</dbReference>
<name>A0ABD1WW30_9LAMI</name>
<gene>
    <name evidence="2" type="ORF">Fot_06492</name>
</gene>
<accession>A0ABD1WW30</accession>
<dbReference type="EMBL" id="JBFOLJ010000002">
    <property type="protein sequence ID" value="KAL2552873.1"/>
    <property type="molecule type" value="Genomic_DNA"/>
</dbReference>
<reference evidence="3" key="1">
    <citation type="submission" date="2024-07" db="EMBL/GenBank/DDBJ databases">
        <title>Two chromosome-level genome assemblies of Korean endemic species Abeliophyllum distichum and Forsythia ovata (Oleaceae).</title>
        <authorList>
            <person name="Jang H."/>
        </authorList>
    </citation>
    <scope>NUCLEOTIDE SEQUENCE [LARGE SCALE GENOMIC DNA]</scope>
</reference>
<evidence type="ECO:0000313" key="2">
    <source>
        <dbReference type="EMBL" id="KAL2552873.1"/>
    </source>
</evidence>
<evidence type="ECO:0000313" key="3">
    <source>
        <dbReference type="Proteomes" id="UP001604277"/>
    </source>
</evidence>